<dbReference type="InterPro" id="IPR006094">
    <property type="entry name" value="Oxid_FAD_bind_N"/>
</dbReference>
<dbReference type="InterPro" id="IPR036318">
    <property type="entry name" value="FAD-bd_PCMH-like_sf"/>
</dbReference>
<dbReference type="Proteomes" id="UP000326950">
    <property type="component" value="Unassembled WGS sequence"/>
</dbReference>
<protein>
    <recommendedName>
        <fullName evidence="1">FAD linked oxidase N-terminal domain-containing protein</fullName>
    </recommendedName>
</protein>
<keyword evidence="3" id="KW-1185">Reference proteome</keyword>
<name>A0A5N6UAU9_ASPTM</name>
<evidence type="ECO:0000259" key="1">
    <source>
        <dbReference type="Pfam" id="PF01565"/>
    </source>
</evidence>
<dbReference type="Pfam" id="PF01565">
    <property type="entry name" value="FAD_binding_4"/>
    <property type="match status" value="1"/>
</dbReference>
<evidence type="ECO:0000313" key="3">
    <source>
        <dbReference type="Proteomes" id="UP000326950"/>
    </source>
</evidence>
<gene>
    <name evidence="2" type="ORF">BDV40DRAFT_306736</name>
</gene>
<accession>A0A5N6UAU9</accession>
<reference evidence="2 3" key="1">
    <citation type="submission" date="2019-04" db="EMBL/GenBank/DDBJ databases">
        <title>Friends and foes A comparative genomics study of 23 Aspergillus species from section Flavi.</title>
        <authorList>
            <consortium name="DOE Joint Genome Institute"/>
            <person name="Kjaerbolling I."/>
            <person name="Vesth T."/>
            <person name="Frisvad J.C."/>
            <person name="Nybo J.L."/>
            <person name="Theobald S."/>
            <person name="Kildgaard S."/>
            <person name="Isbrandt T."/>
            <person name="Kuo A."/>
            <person name="Sato A."/>
            <person name="Lyhne E.K."/>
            <person name="Kogle M.E."/>
            <person name="Wiebenga A."/>
            <person name="Kun R.S."/>
            <person name="Lubbers R.J."/>
            <person name="Makela M.R."/>
            <person name="Barry K."/>
            <person name="Chovatia M."/>
            <person name="Clum A."/>
            <person name="Daum C."/>
            <person name="Haridas S."/>
            <person name="He G."/>
            <person name="LaButti K."/>
            <person name="Lipzen A."/>
            <person name="Mondo S."/>
            <person name="Riley R."/>
            <person name="Salamov A."/>
            <person name="Simmons B.A."/>
            <person name="Magnuson J.K."/>
            <person name="Henrissat B."/>
            <person name="Mortensen U.H."/>
            <person name="Larsen T.O."/>
            <person name="Devries R.P."/>
            <person name="Grigoriev I.V."/>
            <person name="Machida M."/>
            <person name="Baker S.E."/>
            <person name="Andersen M.R."/>
        </authorList>
    </citation>
    <scope>NUCLEOTIDE SEQUENCE [LARGE SCALE GENOMIC DNA]</scope>
    <source>
        <strain evidence="2 3">CBS 117626</strain>
    </source>
</reference>
<dbReference type="AlphaFoldDB" id="A0A5N6UAU9"/>
<feature type="domain" description="FAD linked oxidase N-terminal" evidence="1">
    <location>
        <begin position="1"/>
        <end position="68"/>
    </location>
</feature>
<dbReference type="EMBL" id="ML738809">
    <property type="protein sequence ID" value="KAE8155713.1"/>
    <property type="molecule type" value="Genomic_DNA"/>
</dbReference>
<dbReference type="Gene3D" id="3.30.465.10">
    <property type="match status" value="1"/>
</dbReference>
<dbReference type="GO" id="GO:0050660">
    <property type="term" value="F:flavin adenine dinucleotide binding"/>
    <property type="evidence" value="ECO:0007669"/>
    <property type="project" value="InterPro"/>
</dbReference>
<dbReference type="OrthoDB" id="5332616at2759"/>
<organism evidence="2 3">
    <name type="scientific">Aspergillus tamarii</name>
    <dbReference type="NCBI Taxonomy" id="41984"/>
    <lineage>
        <taxon>Eukaryota</taxon>
        <taxon>Fungi</taxon>
        <taxon>Dikarya</taxon>
        <taxon>Ascomycota</taxon>
        <taxon>Pezizomycotina</taxon>
        <taxon>Eurotiomycetes</taxon>
        <taxon>Eurotiomycetidae</taxon>
        <taxon>Eurotiales</taxon>
        <taxon>Aspergillaceae</taxon>
        <taxon>Aspergillus</taxon>
        <taxon>Aspergillus subgen. Circumdati</taxon>
    </lineage>
</organism>
<dbReference type="SUPFAM" id="SSF56176">
    <property type="entry name" value="FAD-binding/transporter-associated domain-like"/>
    <property type="match status" value="1"/>
</dbReference>
<evidence type="ECO:0000313" key="2">
    <source>
        <dbReference type="EMBL" id="KAE8155713.1"/>
    </source>
</evidence>
<dbReference type="InterPro" id="IPR016169">
    <property type="entry name" value="FAD-bd_PCMH_sub2"/>
</dbReference>
<sequence>MNRVLIVDPESAYALLEPMVSCFDLHEYLAKHNLWDQVWADVSDVGGGSVIGNAVESGAAYGDHRMMHCGWLTPLLWDVRFAEP</sequence>
<proteinExistence type="predicted"/>